<gene>
    <name evidence="5" type="ORF">Cgig2_016698</name>
</gene>
<feature type="region of interest" description="Disordered" evidence="1">
    <location>
        <begin position="140"/>
        <end position="165"/>
    </location>
</feature>
<dbReference type="EMBL" id="JAKOGI010000006">
    <property type="protein sequence ID" value="KAJ8452117.1"/>
    <property type="molecule type" value="Genomic_DNA"/>
</dbReference>
<dbReference type="Pfam" id="PF05553">
    <property type="entry name" value="DUF761"/>
    <property type="match status" value="1"/>
</dbReference>
<dbReference type="AlphaFoldDB" id="A0A9Q1L0Y5"/>
<keyword evidence="2" id="KW-0472">Membrane</keyword>
<accession>A0A9Q1L0Y5</accession>
<dbReference type="OrthoDB" id="1685070at2759"/>
<feature type="compositionally biased region" description="Basic and acidic residues" evidence="1">
    <location>
        <begin position="257"/>
        <end position="288"/>
    </location>
</feature>
<name>A0A9Q1L0Y5_9CARY</name>
<dbReference type="PANTHER" id="PTHR33098:SF57">
    <property type="entry name" value="DUF4408 DOMAIN PROTEIN"/>
    <property type="match status" value="1"/>
</dbReference>
<feature type="region of interest" description="Disordered" evidence="1">
    <location>
        <begin position="188"/>
        <end position="211"/>
    </location>
</feature>
<reference evidence="5" key="1">
    <citation type="submission" date="2022-04" db="EMBL/GenBank/DDBJ databases">
        <title>Carnegiea gigantea Genome sequencing and assembly v2.</title>
        <authorList>
            <person name="Copetti D."/>
            <person name="Sanderson M.J."/>
            <person name="Burquez A."/>
            <person name="Wojciechowski M.F."/>
        </authorList>
    </citation>
    <scope>NUCLEOTIDE SEQUENCE</scope>
    <source>
        <strain evidence="5">SGP5-SGP5p</strain>
        <tissue evidence="5">Aerial part</tissue>
    </source>
</reference>
<dbReference type="InterPro" id="IPR025520">
    <property type="entry name" value="DUF4408"/>
</dbReference>
<evidence type="ECO:0000259" key="4">
    <source>
        <dbReference type="Pfam" id="PF14364"/>
    </source>
</evidence>
<keyword evidence="2" id="KW-1133">Transmembrane helix</keyword>
<dbReference type="Pfam" id="PF14244">
    <property type="entry name" value="Retrotran_gag_3"/>
    <property type="match status" value="1"/>
</dbReference>
<comment type="caution">
    <text evidence="5">The sequence shown here is derived from an EMBL/GenBank/DDBJ whole genome shotgun (WGS) entry which is preliminary data.</text>
</comment>
<evidence type="ECO:0000259" key="3">
    <source>
        <dbReference type="Pfam" id="PF14244"/>
    </source>
</evidence>
<dbReference type="InterPro" id="IPR008480">
    <property type="entry name" value="DUF761_pln"/>
</dbReference>
<protein>
    <recommendedName>
        <fullName evidence="7">Retrotransposon Copia-like N-terminal domain-containing protein</fullName>
    </recommendedName>
</protein>
<feature type="domain" description="Retrotransposon Copia-like N-terminal" evidence="3">
    <location>
        <begin position="26"/>
        <end position="72"/>
    </location>
</feature>
<feature type="transmembrane region" description="Helical" evidence="2">
    <location>
        <begin position="116"/>
        <end position="136"/>
    </location>
</feature>
<feature type="compositionally biased region" description="Basic and acidic residues" evidence="1">
    <location>
        <begin position="146"/>
        <end position="157"/>
    </location>
</feature>
<evidence type="ECO:0008006" key="7">
    <source>
        <dbReference type="Google" id="ProtNLM"/>
    </source>
</evidence>
<proteinExistence type="predicted"/>
<feature type="domain" description="DUF4408" evidence="4">
    <location>
        <begin position="108"/>
        <end position="131"/>
    </location>
</feature>
<organism evidence="5 6">
    <name type="scientific">Carnegiea gigantea</name>
    <dbReference type="NCBI Taxonomy" id="171969"/>
    <lineage>
        <taxon>Eukaryota</taxon>
        <taxon>Viridiplantae</taxon>
        <taxon>Streptophyta</taxon>
        <taxon>Embryophyta</taxon>
        <taxon>Tracheophyta</taxon>
        <taxon>Spermatophyta</taxon>
        <taxon>Magnoliopsida</taxon>
        <taxon>eudicotyledons</taxon>
        <taxon>Gunneridae</taxon>
        <taxon>Pentapetalae</taxon>
        <taxon>Caryophyllales</taxon>
        <taxon>Cactineae</taxon>
        <taxon>Cactaceae</taxon>
        <taxon>Cactoideae</taxon>
        <taxon>Echinocereeae</taxon>
        <taxon>Carnegiea</taxon>
    </lineage>
</organism>
<evidence type="ECO:0000256" key="1">
    <source>
        <dbReference type="SAM" id="MobiDB-lite"/>
    </source>
</evidence>
<evidence type="ECO:0000313" key="6">
    <source>
        <dbReference type="Proteomes" id="UP001153076"/>
    </source>
</evidence>
<dbReference type="Pfam" id="PF14364">
    <property type="entry name" value="DUF4408"/>
    <property type="match status" value="1"/>
</dbReference>
<feature type="region of interest" description="Disordered" evidence="1">
    <location>
        <begin position="242"/>
        <end position="302"/>
    </location>
</feature>
<evidence type="ECO:0000256" key="2">
    <source>
        <dbReference type="SAM" id="Phobius"/>
    </source>
</evidence>
<keyword evidence="6" id="KW-1185">Reference proteome</keyword>
<keyword evidence="2" id="KW-0812">Transmembrane</keyword>
<sequence>MAKNSHELTNPGQFQSNYDDPYYLSSSDHLGMQLTAKQFDASNHINWSRSVRRALATKSKTGFIDGSCAKPNETSADYTRFIGDAAADTPKSLWDAAEDKGVSSGNKAGWLTPTSLFVLLNIVIATIFLTSALGIGTQHTCHTTKKSSDDDHHRRSESGGNPQLLRAPSLFSRVTSFNFSTHHAYSNYHHHHHHHSDDQAGRDPAPPAFARSPSLLSRVASFSFCGAQAQPEPVHNVSAVAQEAAAHHDDDDDDDLSKEGSETDKAGDESRGEKMVMTEKKEENEREGKAKKKKKAKTVSFRGADDEVDAKADNFINKFKQQLKLQRLQSLLRHRSPATVTANAT</sequence>
<dbReference type="InterPro" id="IPR029472">
    <property type="entry name" value="Copia-like_N"/>
</dbReference>
<evidence type="ECO:0000313" key="5">
    <source>
        <dbReference type="EMBL" id="KAJ8452117.1"/>
    </source>
</evidence>
<dbReference type="PANTHER" id="PTHR33098">
    <property type="entry name" value="COTTON FIBER (DUF761)"/>
    <property type="match status" value="1"/>
</dbReference>
<dbReference type="Proteomes" id="UP001153076">
    <property type="component" value="Unassembled WGS sequence"/>
</dbReference>